<protein>
    <submittedName>
        <fullName evidence="8">ACS family phthalate transporter-like MFS transporter</fullName>
    </submittedName>
</protein>
<feature type="transmembrane region" description="Helical" evidence="6">
    <location>
        <begin position="380"/>
        <end position="405"/>
    </location>
</feature>
<dbReference type="Proteomes" id="UP001223420">
    <property type="component" value="Unassembled WGS sequence"/>
</dbReference>
<keyword evidence="4 6" id="KW-1133">Transmembrane helix</keyword>
<feature type="transmembrane region" description="Helical" evidence="6">
    <location>
        <begin position="411"/>
        <end position="433"/>
    </location>
</feature>
<dbReference type="CDD" id="cd17319">
    <property type="entry name" value="MFS_ExuT_GudP_like"/>
    <property type="match status" value="1"/>
</dbReference>
<dbReference type="Gene3D" id="1.20.1250.20">
    <property type="entry name" value="MFS general substrate transporter like domains"/>
    <property type="match status" value="2"/>
</dbReference>
<evidence type="ECO:0000256" key="4">
    <source>
        <dbReference type="ARBA" id="ARBA00022989"/>
    </source>
</evidence>
<dbReference type="FunFam" id="1.20.1250.20:FF:000018">
    <property type="entry name" value="MFS transporter permease"/>
    <property type="match status" value="1"/>
</dbReference>
<feature type="transmembrane region" description="Helical" evidence="6">
    <location>
        <begin position="323"/>
        <end position="342"/>
    </location>
</feature>
<dbReference type="SUPFAM" id="SSF103473">
    <property type="entry name" value="MFS general substrate transporter"/>
    <property type="match status" value="1"/>
</dbReference>
<dbReference type="GO" id="GO:0022857">
    <property type="term" value="F:transmembrane transporter activity"/>
    <property type="evidence" value="ECO:0007669"/>
    <property type="project" value="InterPro"/>
</dbReference>
<evidence type="ECO:0000256" key="3">
    <source>
        <dbReference type="ARBA" id="ARBA00022692"/>
    </source>
</evidence>
<keyword evidence="5 6" id="KW-0472">Membrane</keyword>
<dbReference type="PANTHER" id="PTHR43791">
    <property type="entry name" value="PERMEASE-RELATED"/>
    <property type="match status" value="1"/>
</dbReference>
<feature type="transmembrane region" description="Helical" evidence="6">
    <location>
        <begin position="189"/>
        <end position="211"/>
    </location>
</feature>
<dbReference type="GO" id="GO:0016020">
    <property type="term" value="C:membrane"/>
    <property type="evidence" value="ECO:0007669"/>
    <property type="project" value="UniProtKB-SubCell"/>
</dbReference>
<dbReference type="EMBL" id="JAUSWL010000021">
    <property type="protein sequence ID" value="MDQ0547107.1"/>
    <property type="molecule type" value="Genomic_DNA"/>
</dbReference>
<evidence type="ECO:0000256" key="2">
    <source>
        <dbReference type="ARBA" id="ARBA00022448"/>
    </source>
</evidence>
<proteinExistence type="predicted"/>
<feature type="transmembrane region" description="Helical" evidence="6">
    <location>
        <begin position="257"/>
        <end position="278"/>
    </location>
</feature>
<keyword evidence="3 6" id="KW-0812">Transmembrane</keyword>
<comment type="caution">
    <text evidence="8">The sequence shown here is derived from an EMBL/GenBank/DDBJ whole genome shotgun (WGS) entry which is preliminary data.</text>
</comment>
<dbReference type="PROSITE" id="PS50850">
    <property type="entry name" value="MFS"/>
    <property type="match status" value="1"/>
</dbReference>
<evidence type="ECO:0000259" key="7">
    <source>
        <dbReference type="PROSITE" id="PS50850"/>
    </source>
</evidence>
<comment type="subcellular location">
    <subcellularLocation>
        <location evidence="1">Membrane</location>
        <topology evidence="1">Multi-pass membrane protein</topology>
    </subcellularLocation>
</comment>
<dbReference type="Pfam" id="PF07690">
    <property type="entry name" value="MFS_1"/>
    <property type="match status" value="1"/>
</dbReference>
<feature type="transmembrane region" description="Helical" evidence="6">
    <location>
        <begin position="26"/>
        <end position="44"/>
    </location>
</feature>
<name>A0AAJ1WZ15_9HYPH</name>
<accession>A0AAJ1WZ15</accession>
<feature type="transmembrane region" description="Helical" evidence="6">
    <location>
        <begin position="100"/>
        <end position="119"/>
    </location>
</feature>
<feature type="transmembrane region" description="Helical" evidence="6">
    <location>
        <begin position="157"/>
        <end position="177"/>
    </location>
</feature>
<evidence type="ECO:0000256" key="6">
    <source>
        <dbReference type="SAM" id="Phobius"/>
    </source>
</evidence>
<dbReference type="PANTHER" id="PTHR43791:SF36">
    <property type="entry name" value="TRANSPORTER, PUTATIVE (AFU_ORTHOLOGUE AFUA_6G08340)-RELATED"/>
    <property type="match status" value="1"/>
</dbReference>
<evidence type="ECO:0000313" key="9">
    <source>
        <dbReference type="Proteomes" id="UP001223420"/>
    </source>
</evidence>
<evidence type="ECO:0000313" key="8">
    <source>
        <dbReference type="EMBL" id="MDQ0547107.1"/>
    </source>
</evidence>
<feature type="domain" description="Major facilitator superfamily (MFS) profile" evidence="7">
    <location>
        <begin position="30"/>
        <end position="443"/>
    </location>
</feature>
<evidence type="ECO:0000256" key="1">
    <source>
        <dbReference type="ARBA" id="ARBA00004141"/>
    </source>
</evidence>
<dbReference type="InterPro" id="IPR011701">
    <property type="entry name" value="MFS"/>
</dbReference>
<feature type="transmembrane region" description="Helical" evidence="6">
    <location>
        <begin position="290"/>
        <end position="311"/>
    </location>
</feature>
<feature type="transmembrane region" description="Helical" evidence="6">
    <location>
        <begin position="64"/>
        <end position="88"/>
    </location>
</feature>
<keyword evidence="2" id="KW-0813">Transport</keyword>
<dbReference type="RefSeq" id="WP_230368060.1">
    <property type="nucleotide sequence ID" value="NZ_JAJALK010000020.1"/>
</dbReference>
<evidence type="ECO:0000256" key="5">
    <source>
        <dbReference type="ARBA" id="ARBA00023136"/>
    </source>
</evidence>
<reference evidence="8" key="1">
    <citation type="submission" date="2023-07" db="EMBL/GenBank/DDBJ databases">
        <title>Genomic Encyclopedia of Type Strains, Phase IV (KMG-IV): sequencing the most valuable type-strain genomes for metagenomic binning, comparative biology and taxonomic classification.</title>
        <authorList>
            <person name="Goeker M."/>
        </authorList>
    </citation>
    <scope>NUCLEOTIDE SEQUENCE</scope>
    <source>
        <strain evidence="8">DSM 19569</strain>
    </source>
</reference>
<gene>
    <name evidence="8" type="ORF">QO001_006062</name>
</gene>
<dbReference type="AlphaFoldDB" id="A0AAJ1WZ15"/>
<sequence length="458" mass="48928">MADASATRVAIEQASENERAMIYRKIGLRLIPIIFLCYVLNYIDRVNVSFAKLTFQSDIGLSDASYGFGVGIFYVGYILFEVPSNLLLGRIGARKTLTRIMCLWGLVSCSMAFVTTPATFYLARILLGAAEAGFFPGIVLYLTFWFPHRLRGRVMSLFVLAIAVSGIVGGPASGWILQNLAGAAGFKGWQWLFLVEGALPVLVGFSAFFVLSDRPADAAWLTPREKAIVAADLSSGTVEQGHTPARAFLSALRNPKLWIATFGYFSITWAGTVLNFWAPTIIQRSGVANVFSVGLLSAIPYSVGAVGMLLLCRSSDRRLERRWHFALSAFLAATAALAISIVAQNVAAAIACLALLAIGYLSATALFWTIPVRFLTEAEAVGSLAFISSMGQVGSLAAPIAFGFFTSLTGGLAVSTGLVAFVLAAGGMAILSLRAPRLVERPLSSKPINTSSDFGTRS</sequence>
<feature type="transmembrane region" description="Helical" evidence="6">
    <location>
        <begin position="125"/>
        <end position="145"/>
    </location>
</feature>
<dbReference type="InterPro" id="IPR036259">
    <property type="entry name" value="MFS_trans_sf"/>
</dbReference>
<feature type="transmembrane region" description="Helical" evidence="6">
    <location>
        <begin position="348"/>
        <end position="368"/>
    </location>
</feature>
<dbReference type="InterPro" id="IPR020846">
    <property type="entry name" value="MFS_dom"/>
</dbReference>
<organism evidence="8 9">
    <name type="scientific">Methylobacterium brachiatum</name>
    <dbReference type="NCBI Taxonomy" id="269660"/>
    <lineage>
        <taxon>Bacteria</taxon>
        <taxon>Pseudomonadati</taxon>
        <taxon>Pseudomonadota</taxon>
        <taxon>Alphaproteobacteria</taxon>
        <taxon>Hyphomicrobiales</taxon>
        <taxon>Methylobacteriaceae</taxon>
        <taxon>Methylobacterium</taxon>
    </lineage>
</organism>